<dbReference type="CDD" id="cd07067">
    <property type="entry name" value="HP_PGM_like"/>
    <property type="match status" value="1"/>
</dbReference>
<dbReference type="EMBL" id="JADJNC010000005">
    <property type="protein sequence ID" value="MBK7422247.1"/>
    <property type="molecule type" value="Genomic_DNA"/>
</dbReference>
<feature type="binding site" evidence="7">
    <location>
        <position position="97"/>
    </location>
    <ligand>
        <name>substrate</name>
    </ligand>
</feature>
<proteinExistence type="inferred from homology"/>
<dbReference type="PANTHER" id="PTHR11931">
    <property type="entry name" value="PHOSPHOGLYCERATE MUTASE"/>
    <property type="match status" value="1"/>
</dbReference>
<feature type="active site" description="Tele-phosphohistidine intermediate" evidence="6">
    <location>
        <position position="12"/>
    </location>
</feature>
<dbReference type="AlphaFoldDB" id="A0A9D7FAT4"/>
<dbReference type="PIRSF" id="PIRSF000709">
    <property type="entry name" value="6PFK_2-Ptase"/>
    <property type="match status" value="1"/>
</dbReference>
<evidence type="ECO:0000256" key="6">
    <source>
        <dbReference type="PIRSR" id="PIRSR613078-1"/>
    </source>
</evidence>
<evidence type="ECO:0000256" key="5">
    <source>
        <dbReference type="ARBA" id="ARBA00023235"/>
    </source>
</evidence>
<dbReference type="InterPro" id="IPR001345">
    <property type="entry name" value="PG/BPGM_mutase_AS"/>
</dbReference>
<gene>
    <name evidence="8" type="ORF">IPJ48_03640</name>
</gene>
<dbReference type="InterPro" id="IPR029033">
    <property type="entry name" value="His_PPase_superfam"/>
</dbReference>
<keyword evidence="5" id="KW-0413">Isomerase</keyword>
<protein>
    <recommendedName>
        <fullName evidence="2">phosphoglycerate mutase (2,3-diphosphoglycerate-dependent)</fullName>
        <ecNumber evidence="2">5.4.2.11</ecNumber>
    </recommendedName>
</protein>
<feature type="binding site" evidence="7">
    <location>
        <begin position="11"/>
        <end position="18"/>
    </location>
    <ligand>
        <name>substrate</name>
    </ligand>
</feature>
<dbReference type="Proteomes" id="UP000886602">
    <property type="component" value="Unassembled WGS sequence"/>
</dbReference>
<dbReference type="GO" id="GO:0006094">
    <property type="term" value="P:gluconeogenesis"/>
    <property type="evidence" value="ECO:0007669"/>
    <property type="project" value="UniProtKB-KW"/>
</dbReference>
<feature type="binding site" evidence="7">
    <location>
        <position position="61"/>
    </location>
    <ligand>
        <name>substrate</name>
    </ligand>
</feature>
<comment type="caution">
    <text evidence="8">The sequence shown here is derived from an EMBL/GenBank/DDBJ whole genome shotgun (WGS) entry which is preliminary data.</text>
</comment>
<dbReference type="PROSITE" id="PS00175">
    <property type="entry name" value="PG_MUTASE"/>
    <property type="match status" value="1"/>
</dbReference>
<evidence type="ECO:0000256" key="4">
    <source>
        <dbReference type="ARBA" id="ARBA00023152"/>
    </source>
</evidence>
<reference evidence="8" key="1">
    <citation type="submission" date="2020-10" db="EMBL/GenBank/DDBJ databases">
        <title>Connecting structure to function with the recovery of over 1000 high-quality activated sludge metagenome-assembled genomes encoding full-length rRNA genes using long-read sequencing.</title>
        <authorList>
            <person name="Singleton C.M."/>
            <person name="Petriglieri F."/>
            <person name="Kristensen J.M."/>
            <person name="Kirkegaard R.H."/>
            <person name="Michaelsen T.Y."/>
            <person name="Andersen M.H."/>
            <person name="Karst S.M."/>
            <person name="Dueholm M.S."/>
            <person name="Nielsen P.H."/>
            <person name="Albertsen M."/>
        </authorList>
    </citation>
    <scope>NUCLEOTIDE SEQUENCE</scope>
    <source>
        <strain evidence="8">EsbW_18-Q3-R4-48_MAXAC.044</strain>
    </source>
</reference>
<dbReference type="GO" id="GO:0006096">
    <property type="term" value="P:glycolytic process"/>
    <property type="evidence" value="ECO:0007669"/>
    <property type="project" value="UniProtKB-KW"/>
</dbReference>
<sequence length="196" mass="21537">MNGPAQVCVARHGETDWNIAGILQGWIDVAINDEGRRQAHEMAAGFAAAGFSAVYSSPLRRALETAEIICRALRLAPPVCHDGFKERNFGAVQGVPKAQLAESNPALLQQILQRNPACCFEQGESMDHFASRVLDAVMSIAEEHCGERVLVITHGWVMDVITRQIGKLPRSAVLNMKRKNGECLWLEVTRESIHPA</sequence>
<organism evidence="8 9">
    <name type="scientific">Candidatus Propionivibrio dominans</name>
    <dbReference type="NCBI Taxonomy" id="2954373"/>
    <lineage>
        <taxon>Bacteria</taxon>
        <taxon>Pseudomonadati</taxon>
        <taxon>Pseudomonadota</taxon>
        <taxon>Betaproteobacteria</taxon>
        <taxon>Rhodocyclales</taxon>
        <taxon>Rhodocyclaceae</taxon>
        <taxon>Propionivibrio</taxon>
    </lineage>
</organism>
<keyword evidence="3" id="KW-0312">Gluconeogenesis</keyword>
<evidence type="ECO:0000313" key="8">
    <source>
        <dbReference type="EMBL" id="MBK7422247.1"/>
    </source>
</evidence>
<name>A0A9D7FAT4_9RHOO</name>
<evidence type="ECO:0000313" key="9">
    <source>
        <dbReference type="Proteomes" id="UP000886602"/>
    </source>
</evidence>
<dbReference type="SMART" id="SM00855">
    <property type="entry name" value="PGAM"/>
    <property type="match status" value="1"/>
</dbReference>
<dbReference type="GO" id="GO:0004619">
    <property type="term" value="F:phosphoglycerate mutase activity"/>
    <property type="evidence" value="ECO:0007669"/>
    <property type="project" value="UniProtKB-EC"/>
</dbReference>
<comment type="similarity">
    <text evidence="1">Belongs to the phosphoglycerate mutase family. BPG-dependent PGAM subfamily.</text>
</comment>
<evidence type="ECO:0000256" key="1">
    <source>
        <dbReference type="ARBA" id="ARBA00006717"/>
    </source>
</evidence>
<evidence type="ECO:0000256" key="3">
    <source>
        <dbReference type="ARBA" id="ARBA00022432"/>
    </source>
</evidence>
<dbReference type="SUPFAM" id="SSF53254">
    <property type="entry name" value="Phosphoglycerate mutase-like"/>
    <property type="match status" value="1"/>
</dbReference>
<dbReference type="InterPro" id="IPR013078">
    <property type="entry name" value="His_Pase_superF_clade-1"/>
</dbReference>
<dbReference type="EC" id="5.4.2.11" evidence="2"/>
<feature type="active site" description="Proton donor/acceptor" evidence="6">
    <location>
        <position position="86"/>
    </location>
</feature>
<dbReference type="Gene3D" id="3.40.50.1240">
    <property type="entry name" value="Phosphoglycerate mutase-like"/>
    <property type="match status" value="1"/>
</dbReference>
<dbReference type="Pfam" id="PF00300">
    <property type="entry name" value="His_Phos_1"/>
    <property type="match status" value="1"/>
</dbReference>
<keyword evidence="4" id="KW-0324">Glycolysis</keyword>
<dbReference type="InterPro" id="IPR005952">
    <property type="entry name" value="Phosphogly_mut1"/>
</dbReference>
<evidence type="ECO:0000256" key="7">
    <source>
        <dbReference type="PIRSR" id="PIRSR613078-2"/>
    </source>
</evidence>
<evidence type="ECO:0000256" key="2">
    <source>
        <dbReference type="ARBA" id="ARBA00012028"/>
    </source>
</evidence>
<accession>A0A9D7FAT4</accession>